<evidence type="ECO:0000313" key="7">
    <source>
        <dbReference type="EMBL" id="HIX86884.1"/>
    </source>
</evidence>
<dbReference type="AlphaFoldDB" id="A0A9D1XVM9"/>
<protein>
    <submittedName>
        <fullName evidence="7">Energy transducer TonB</fullName>
    </submittedName>
</protein>
<proteinExistence type="predicted"/>
<accession>A0A9D1XVM9</accession>
<dbReference type="EMBL" id="DXEN01000073">
    <property type="protein sequence ID" value="HIX86884.1"/>
    <property type="molecule type" value="Genomic_DNA"/>
</dbReference>
<reference evidence="7" key="2">
    <citation type="submission" date="2021-04" db="EMBL/GenBank/DDBJ databases">
        <authorList>
            <person name="Gilroy R."/>
        </authorList>
    </citation>
    <scope>NUCLEOTIDE SEQUENCE</scope>
    <source>
        <strain evidence="7">ChiHecec2B26-12326</strain>
    </source>
</reference>
<sequence>MKLNKDDIYSAIGTVVFHGILLLILGLSVLKTEIPEDEGGVLVNFGNIDTAAGLFEPQAQEPTPEATTPPPSLPDPPIETTEQELITQDLEESVALEDDKEKKREREEAERLRKEEEQRQREEAERLRIAEERRKQQEAIRDKVAGAFSGKGNTNGTNQGDASTGEGNQGSPFGNADHGANEGVGYGFSLDGRTYNGTGDFPRPGYNIQEEGRIVIDITVNPQGKVIYAEIGKGTNIDNINLRKEALNAARRVVFNSIHAVNNQMGTITYNFKFK</sequence>
<dbReference type="GO" id="GO:0016020">
    <property type="term" value="C:membrane"/>
    <property type="evidence" value="ECO:0007669"/>
    <property type="project" value="UniProtKB-SubCell"/>
</dbReference>
<organism evidence="7 8">
    <name type="scientific">Candidatus Parabacteroides intestinigallinarum</name>
    <dbReference type="NCBI Taxonomy" id="2838722"/>
    <lineage>
        <taxon>Bacteria</taxon>
        <taxon>Pseudomonadati</taxon>
        <taxon>Bacteroidota</taxon>
        <taxon>Bacteroidia</taxon>
        <taxon>Bacteroidales</taxon>
        <taxon>Tannerellaceae</taxon>
        <taxon>Parabacteroides</taxon>
    </lineage>
</organism>
<keyword evidence="2 6" id="KW-0812">Transmembrane</keyword>
<reference evidence="7" key="1">
    <citation type="journal article" date="2021" name="PeerJ">
        <title>Extensive microbial diversity within the chicken gut microbiome revealed by metagenomics and culture.</title>
        <authorList>
            <person name="Gilroy R."/>
            <person name="Ravi A."/>
            <person name="Getino M."/>
            <person name="Pursley I."/>
            <person name="Horton D.L."/>
            <person name="Alikhan N.F."/>
            <person name="Baker D."/>
            <person name="Gharbi K."/>
            <person name="Hall N."/>
            <person name="Watson M."/>
            <person name="Adriaenssens E.M."/>
            <person name="Foster-Nyarko E."/>
            <person name="Jarju S."/>
            <person name="Secka A."/>
            <person name="Antonio M."/>
            <person name="Oren A."/>
            <person name="Chaudhuri R.R."/>
            <person name="La Ragione R."/>
            <person name="Hildebrand F."/>
            <person name="Pallen M.J."/>
        </authorList>
    </citation>
    <scope>NUCLEOTIDE SEQUENCE</scope>
    <source>
        <strain evidence="7">ChiHecec2B26-12326</strain>
    </source>
</reference>
<gene>
    <name evidence="7" type="ORF">H9848_09810</name>
</gene>
<feature type="region of interest" description="Disordered" evidence="5">
    <location>
        <begin position="143"/>
        <end position="182"/>
    </location>
</feature>
<comment type="caution">
    <text evidence="7">The sequence shown here is derived from an EMBL/GenBank/DDBJ whole genome shotgun (WGS) entry which is preliminary data.</text>
</comment>
<feature type="compositionally biased region" description="Pro residues" evidence="5">
    <location>
        <begin position="67"/>
        <end position="77"/>
    </location>
</feature>
<evidence type="ECO:0000256" key="1">
    <source>
        <dbReference type="ARBA" id="ARBA00004167"/>
    </source>
</evidence>
<comment type="subcellular location">
    <subcellularLocation>
        <location evidence="1">Membrane</location>
        <topology evidence="1">Single-pass membrane protein</topology>
    </subcellularLocation>
</comment>
<keyword evidence="4 6" id="KW-0472">Membrane</keyword>
<feature type="transmembrane region" description="Helical" evidence="6">
    <location>
        <begin position="7"/>
        <end position="30"/>
    </location>
</feature>
<evidence type="ECO:0000256" key="3">
    <source>
        <dbReference type="ARBA" id="ARBA00022989"/>
    </source>
</evidence>
<dbReference type="InterPro" id="IPR006260">
    <property type="entry name" value="TonB/TolA_C"/>
</dbReference>
<feature type="region of interest" description="Disordered" evidence="5">
    <location>
        <begin position="90"/>
        <end position="120"/>
    </location>
</feature>
<dbReference type="NCBIfam" id="TIGR01352">
    <property type="entry name" value="tonB_Cterm"/>
    <property type="match status" value="1"/>
</dbReference>
<evidence type="ECO:0000256" key="2">
    <source>
        <dbReference type="ARBA" id="ARBA00022692"/>
    </source>
</evidence>
<feature type="compositionally biased region" description="Polar residues" evidence="5">
    <location>
        <begin position="151"/>
        <end position="172"/>
    </location>
</feature>
<name>A0A9D1XVM9_9BACT</name>
<feature type="compositionally biased region" description="Basic and acidic residues" evidence="5">
    <location>
        <begin position="97"/>
        <end position="120"/>
    </location>
</feature>
<evidence type="ECO:0000256" key="4">
    <source>
        <dbReference type="ARBA" id="ARBA00023136"/>
    </source>
</evidence>
<feature type="region of interest" description="Disordered" evidence="5">
    <location>
        <begin position="60"/>
        <end position="79"/>
    </location>
</feature>
<evidence type="ECO:0000313" key="8">
    <source>
        <dbReference type="Proteomes" id="UP000823847"/>
    </source>
</evidence>
<dbReference type="Proteomes" id="UP000823847">
    <property type="component" value="Unassembled WGS sequence"/>
</dbReference>
<evidence type="ECO:0000256" key="6">
    <source>
        <dbReference type="SAM" id="Phobius"/>
    </source>
</evidence>
<evidence type="ECO:0000256" key="5">
    <source>
        <dbReference type="SAM" id="MobiDB-lite"/>
    </source>
</evidence>
<keyword evidence="3 6" id="KW-1133">Transmembrane helix</keyword>